<keyword evidence="3" id="KW-1185">Reference proteome</keyword>
<organism evidence="2 3">
    <name type="scientific">Synechococcus phage S-SSM4</name>
    <dbReference type="NCBI Taxonomy" id="536466"/>
    <lineage>
        <taxon>Viruses</taxon>
        <taxon>Duplodnaviria</taxon>
        <taxon>Heunggongvirae</taxon>
        <taxon>Uroviricota</taxon>
        <taxon>Caudoviricetes</taxon>
        <taxon>Pantevenvirales</taxon>
        <taxon>Kyanoviridae</taxon>
        <taxon>Greenvirus</taxon>
        <taxon>Greenvirus ssm4</taxon>
    </lineage>
</organism>
<name>M1TUP8_9CAUD</name>
<evidence type="ECO:0000256" key="1">
    <source>
        <dbReference type="SAM" id="MobiDB-lite"/>
    </source>
</evidence>
<sequence length="130" mass="14985">MIQWKFEKTWGGNDNWYTKSKRWANKQKFPVNHLALGFIEWLHKHWIDGKIEMEMDSVDKQVEEIHSQWEDEERKQFAPEVVEEGVFGDEGWSISISNPIVDRGSEGSESGMDTGSDASGLQQNEGDQTP</sequence>
<feature type="compositionally biased region" description="Polar residues" evidence="1">
    <location>
        <begin position="107"/>
        <end position="130"/>
    </location>
</feature>
<feature type="region of interest" description="Disordered" evidence="1">
    <location>
        <begin position="88"/>
        <end position="130"/>
    </location>
</feature>
<proteinExistence type="predicted"/>
<gene>
    <name evidence="2" type="ORF">CYXG_00090</name>
</gene>
<evidence type="ECO:0000313" key="3">
    <source>
        <dbReference type="Proteomes" id="UP000203282"/>
    </source>
</evidence>
<reference evidence="2 3" key="1">
    <citation type="submission" date="2010-03" db="EMBL/GenBank/DDBJ databases">
        <title>The Genome Sequence of Cyanophage S-SSM4.</title>
        <authorList>
            <consortium name="The Broad Institute Genome Sequencing Platform"/>
            <person name="Henn M.R."/>
            <person name="Sullivan M.S."/>
            <person name="Osburne M.S."/>
            <person name="Levin J."/>
            <person name="Malboeuf C."/>
            <person name="Casali M."/>
            <person name="Russ C."/>
            <person name="Lennon N."/>
            <person name="Erlich R."/>
            <person name="Young S.K."/>
            <person name="Koehrsen M."/>
            <person name="Yandava C."/>
            <person name="Zeng Q."/>
            <person name="Alvarado L."/>
            <person name="Anderson S."/>
            <person name="Berlin A."/>
            <person name="Borenstein D."/>
            <person name="Chen Z."/>
            <person name="Engels R."/>
            <person name="Freedman E."/>
            <person name="Gellesch M."/>
            <person name="Goldberg J."/>
            <person name="Green L."/>
            <person name="Griggs A."/>
            <person name="Gujja S."/>
            <person name="Heiman D."/>
            <person name="Hepburn T."/>
            <person name="Howarth C."/>
            <person name="Jen D."/>
            <person name="Larson L."/>
            <person name="Lewis B."/>
            <person name="Mehta T."/>
            <person name="Park D."/>
            <person name="Pearson M."/>
            <person name="Roberts A."/>
            <person name="Ryan E."/>
            <person name="Saif S."/>
            <person name="Shea T."/>
            <person name="Shenoy N."/>
            <person name="Sisk P."/>
            <person name="Stolte C."/>
            <person name="Sykes S."/>
            <person name="Walk T."/>
            <person name="White J."/>
            <person name="Yu Q."/>
            <person name="Coleman M.L."/>
            <person name="Huang K.H."/>
            <person name="Weigele P.R."/>
            <person name="DeFrancesco A.S."/>
            <person name="Kern S.E."/>
            <person name="Thompson L.R."/>
            <person name="Fu R."/>
            <person name="Hombeck B."/>
            <person name="Chisholm S.W."/>
            <person name="Haas B."/>
            <person name="Nusbaum C."/>
            <person name="Galagan J."/>
            <person name="Birren B."/>
        </authorList>
    </citation>
    <scope>NUCLEOTIDE SEQUENCE [LARGE SCALE GENOMIC DNA]</scope>
    <source>
        <strain evidence="2 3">S-SSM4</strain>
    </source>
</reference>
<dbReference type="GeneID" id="15013512"/>
<dbReference type="RefSeq" id="YP_007677279.1">
    <property type="nucleotide sequence ID" value="NC_020875.1"/>
</dbReference>
<dbReference type="KEGG" id="vg:15013512"/>
<evidence type="ECO:0000313" key="2">
    <source>
        <dbReference type="EMBL" id="AGG54154.1"/>
    </source>
</evidence>
<dbReference type="OrthoDB" id="19252at10239"/>
<accession>M1TUP8</accession>
<dbReference type="EMBL" id="HQ316583">
    <property type="protein sequence ID" value="AGG54154.1"/>
    <property type="molecule type" value="Genomic_DNA"/>
</dbReference>
<dbReference type="Proteomes" id="UP000203282">
    <property type="component" value="Segment"/>
</dbReference>
<protein>
    <submittedName>
        <fullName evidence="2">Uncharacterized protein</fullName>
    </submittedName>
</protein>